<feature type="chain" id="PRO_5008602852" description="chitinase" evidence="8">
    <location>
        <begin position="24"/>
        <end position="1667"/>
    </location>
</feature>
<dbReference type="Gene3D" id="3.20.20.80">
    <property type="entry name" value="Glycosidases"/>
    <property type="match status" value="1"/>
</dbReference>
<keyword evidence="8" id="KW-0732">Signal</keyword>
<evidence type="ECO:0000256" key="7">
    <source>
        <dbReference type="SAM" id="MobiDB-lite"/>
    </source>
</evidence>
<evidence type="ECO:0000313" key="11">
    <source>
        <dbReference type="EMBL" id="OBS20068.1"/>
    </source>
</evidence>
<dbReference type="InterPro" id="IPR018392">
    <property type="entry name" value="LysM"/>
</dbReference>
<dbReference type="GO" id="GO:0005975">
    <property type="term" value="P:carbohydrate metabolic process"/>
    <property type="evidence" value="ECO:0007669"/>
    <property type="project" value="InterPro"/>
</dbReference>
<feature type="region of interest" description="Disordered" evidence="7">
    <location>
        <begin position="566"/>
        <end position="644"/>
    </location>
</feature>
<evidence type="ECO:0000256" key="3">
    <source>
        <dbReference type="ARBA" id="ARBA00022669"/>
    </source>
</evidence>
<name>A0A1B8AHS0_FUSPO</name>
<dbReference type="CDD" id="cd00035">
    <property type="entry name" value="ChtBD1"/>
    <property type="match status" value="1"/>
</dbReference>
<dbReference type="SUPFAM" id="SSF51445">
    <property type="entry name" value="(Trans)glycosidases"/>
    <property type="match status" value="1"/>
</dbReference>
<dbReference type="SUPFAM" id="SSF54106">
    <property type="entry name" value="LysM domain"/>
    <property type="match status" value="1"/>
</dbReference>
<dbReference type="PANTHER" id="PTHR47700">
    <property type="entry name" value="V CHITINASE, PUTATIVE (AFU_ORTHOLOGUE AFUA_6G13720)-RELATED"/>
    <property type="match status" value="1"/>
</dbReference>
<feature type="compositionally biased region" description="Polar residues" evidence="7">
    <location>
        <begin position="1156"/>
        <end position="1170"/>
    </location>
</feature>
<feature type="region of interest" description="Disordered" evidence="7">
    <location>
        <begin position="1452"/>
        <end position="1482"/>
    </location>
</feature>
<feature type="domain" description="LysM" evidence="9">
    <location>
        <begin position="27"/>
        <end position="73"/>
    </location>
</feature>
<feature type="region of interest" description="Disordered" evidence="7">
    <location>
        <begin position="1025"/>
        <end position="1225"/>
    </location>
</feature>
<dbReference type="EMBL" id="LYXU01000004">
    <property type="protein sequence ID" value="OBS20068.1"/>
    <property type="molecule type" value="Genomic_DNA"/>
</dbReference>
<feature type="signal peptide" evidence="8">
    <location>
        <begin position="1"/>
        <end position="23"/>
    </location>
</feature>
<sequence length="1667" mass="177538">MQLATHFWGTAWLVAVLSSTATADPHSKRTLTHRDTCLSLSRECNVSIQELIDANGGDSSWCSSLRPGQKISCSQGYPSHSFQDTTCVVYTVQTGDTCGSIGRSFNMTGQTISKFNHETTWAWTGCDNLVAGTKICLSSGKPPSPNPIKDAVCGPQAPGAHFGNHIKSVSDLALINPCPLNACCGVNGQCGNSAEFCTRRNPPDFSHCISNCGTNIETSNNIVEEYLRIVQYDPTQKLDAFLSDNPGYTHIHWSKASISKNMTISVDNKHKQWEEFILLQNLNKILSLGDIHESAGELSNSNDKLREVMQPQTRWQFVSQLVKFVDMSGINGVHFDWQIRHSSSSDVRLYLDTLRELRRQLSDKYSISISLPAQYSLLKAYPVRELATLVDYFVYLTYDLFEHSGLESGVSQSGCPAGNCLRSHINQTEVEYALSMITKAGVSSQQVVVGEASYGRAFTMVDPRCYGSDCLFKVDPSSPQVPDSTCSNGSRTLLDSQIAEILDQRHNRAVTWHDKKSASDLLIFDDTYWVSYASEKTRKARAAYWRKLGFLGTAEFQTRCKSEIPTIGQDTHTTPDPPSALYPIPSHGLSKTSGGDEHSPQAKPEAPMKSGSDEPQRPYQDLPINVPQVSNNDDPWTSSVFDRPSGRYTQTGHIGFPAEQVTSVFTVYVTTVAGRTETVTRCIVETAASPSGVVSRVDSYPAYMPPVGYGEYDNPSEAHQPTSGEITWRDNYSLDIPTLIRSETEDTRQTDSDFRPPFPTFHTSRFWNTSTVSTTEMGAEPPFSSISDIRLTTDVPTTPHLPALTPHDTSTSTYHEPTSGEGITISPTAVGSVTTSNPWNFTQPSWQASTSVRSELETTLSTGVSEAFGTGAGSTHLAAPPGIPSGSTGMSAPTSQTDPITIGQTTNLPEPGTGIDTTSDTESTVRSIEASSEVLSGTRTDENPTVSTQEAIGTHHTVSGSPNGEAGITSETGSLVTQAPITDDQSHTTGSVSVSDGSSSSGPTTSVASEDISVTTGAFTSVGLGATNAAPSTHTTGEISEGLGENETSVHSEDVDNGSATSTDSQQSVIQTSPRPTTSGSISADLPNDGTRTASDLPDASTIPSDVTLKPDESSTDNELSTIQSPHETISGDTRTNEVTKTSESNADSTPVGVDTRTNTPASDQTSAFSDGTGLGTEPTTKSSLSSIGEVHGSTDAISDMPVSTNDATESNGDREKSTDAGLGLTLPSLPTIDLTSLPGTLLPIQTDESTVLESTTKGPIIESSTTDDGFGAIPVPTFSDDPAEETSTPSDCQGGECTIGKDCKDPSCTRGGDCFGPNCTKAGACVGPKCTRGGQCRGDKCESGGGCEGVGCVVGGGCFGINCILGGTCVGPSCHQGGPCSQKTLGDCPPGKCTGKQCDEEGDEDCTSKTTAEVCTETVSSTVLTMIPTTSWSTTTKTSCRTLTKCDVTDSTTTTTMTGTEEPDPQATPEGFYDYDEEENTPTSFWDEVEDDYDEWLREADRIPTTTTSSQPPTTFATSTKPRSTVTVTAQPDPTPEARCIQMGAGVSWKFVIVRILNWADDGGAKLKKEESGCGGITEWKWQSGDNSNLGHEVSFNLPLFMKSGCVERAIVSAGGPSIKCKWHPGGVGPDPDFFAAKGNQTRPLPTFGDVLPTEVHDERPKSLPT</sequence>
<comment type="similarity">
    <text evidence="6">Belongs to the secreted LysM effector family.</text>
</comment>
<evidence type="ECO:0000256" key="1">
    <source>
        <dbReference type="ARBA" id="ARBA00008682"/>
    </source>
</evidence>
<protein>
    <recommendedName>
        <fullName evidence="2">chitinase</fullName>
        <ecNumber evidence="2">3.2.1.14</ecNumber>
    </recommendedName>
</protein>
<feature type="compositionally biased region" description="Polar residues" evidence="7">
    <location>
        <begin position="915"/>
        <end position="962"/>
    </location>
</feature>
<feature type="compositionally biased region" description="Polar residues" evidence="7">
    <location>
        <begin position="1202"/>
        <end position="1211"/>
    </location>
</feature>
<dbReference type="PROSITE" id="PS51910">
    <property type="entry name" value="GH18_2"/>
    <property type="match status" value="1"/>
</dbReference>
<evidence type="ECO:0000259" key="10">
    <source>
        <dbReference type="PROSITE" id="PS51910"/>
    </source>
</evidence>
<dbReference type="OMA" id="YYEAFNW"/>
<evidence type="ECO:0000256" key="5">
    <source>
        <dbReference type="ARBA" id="ARBA00023295"/>
    </source>
</evidence>
<dbReference type="InterPro" id="IPR036779">
    <property type="entry name" value="LysM_dom_sf"/>
</dbReference>
<evidence type="ECO:0000259" key="9">
    <source>
        <dbReference type="PROSITE" id="PS51782"/>
    </source>
</evidence>
<feature type="compositionally biased region" description="Polar residues" evidence="7">
    <location>
        <begin position="1178"/>
        <end position="1187"/>
    </location>
</feature>
<proteinExistence type="inferred from homology"/>
<dbReference type="Pfam" id="PF00704">
    <property type="entry name" value="Glyco_hydro_18"/>
    <property type="match status" value="1"/>
</dbReference>
<keyword evidence="4" id="KW-0843">Virulence</keyword>
<dbReference type="InterPro" id="IPR017853">
    <property type="entry name" value="GH"/>
</dbReference>
<keyword evidence="5" id="KW-0378">Hydrolase</keyword>
<feature type="domain" description="LysM" evidence="9">
    <location>
        <begin position="88"/>
        <end position="137"/>
    </location>
</feature>
<gene>
    <name evidence="11" type="ORF">FPOA_11789</name>
</gene>
<dbReference type="CDD" id="cd00118">
    <property type="entry name" value="LysM"/>
    <property type="match status" value="1"/>
</dbReference>
<keyword evidence="3" id="KW-0147">Chitin-binding</keyword>
<feature type="compositionally biased region" description="Low complexity" evidence="7">
    <location>
        <begin position="1505"/>
        <end position="1521"/>
    </location>
</feature>
<feature type="compositionally biased region" description="Polar residues" evidence="7">
    <location>
        <begin position="885"/>
        <end position="908"/>
    </location>
</feature>
<feature type="region of interest" description="Disordered" evidence="7">
    <location>
        <begin position="799"/>
        <end position="825"/>
    </location>
</feature>
<evidence type="ECO:0000256" key="8">
    <source>
        <dbReference type="SAM" id="SignalP"/>
    </source>
</evidence>
<dbReference type="PANTHER" id="PTHR47700:SF2">
    <property type="entry name" value="CHITINASE"/>
    <property type="match status" value="1"/>
</dbReference>
<feature type="compositionally biased region" description="Low complexity" evidence="7">
    <location>
        <begin position="987"/>
        <end position="1009"/>
    </location>
</feature>
<dbReference type="InterPro" id="IPR053214">
    <property type="entry name" value="LysM12-like"/>
</dbReference>
<reference evidence="11 12" key="1">
    <citation type="submission" date="2016-06" db="EMBL/GenBank/DDBJ databases">
        <title>Living apart together: crosstalk between the core and supernumerary genomes in a fungal plant pathogen.</title>
        <authorList>
            <person name="Vanheule A."/>
            <person name="Audenaert K."/>
            <person name="Warris S."/>
            <person name="Van De Geest H."/>
            <person name="Schijlen E."/>
            <person name="Hofte M."/>
            <person name="De Saeger S."/>
            <person name="Haesaert G."/>
            <person name="Waalwijk C."/>
            <person name="Van Der Lee T."/>
        </authorList>
    </citation>
    <scope>NUCLEOTIDE SEQUENCE [LARGE SCALE GENOMIC DNA]</scope>
    <source>
        <strain evidence="11 12">2516</strain>
    </source>
</reference>
<feature type="compositionally biased region" description="Polar residues" evidence="7">
    <location>
        <begin position="1029"/>
        <end position="1038"/>
    </location>
</feature>
<dbReference type="InterPro" id="IPR001223">
    <property type="entry name" value="Glyco_hydro18_cat"/>
</dbReference>
<dbReference type="Pfam" id="PF01476">
    <property type="entry name" value="LysM"/>
    <property type="match status" value="2"/>
</dbReference>
<accession>A0A1B8AHS0</accession>
<feature type="compositionally biased region" description="Polar residues" evidence="7">
    <location>
        <begin position="1117"/>
        <end position="1149"/>
    </location>
</feature>
<dbReference type="Gene3D" id="3.10.350.10">
    <property type="entry name" value="LysM domain"/>
    <property type="match status" value="1"/>
</dbReference>
<dbReference type="SMART" id="SM00636">
    <property type="entry name" value="Glyco_18"/>
    <property type="match status" value="1"/>
</dbReference>
<comment type="caution">
    <text evidence="11">The sequence shown here is derived from an EMBL/GenBank/DDBJ whole genome shotgun (WGS) entry which is preliminary data.</text>
</comment>
<feature type="compositionally biased region" description="Low complexity" evidence="7">
    <location>
        <begin position="799"/>
        <end position="809"/>
    </location>
</feature>
<feature type="compositionally biased region" description="Polar residues" evidence="7">
    <location>
        <begin position="969"/>
        <end position="980"/>
    </location>
</feature>
<keyword evidence="5" id="KW-0326">Glycosidase</keyword>
<dbReference type="EC" id="3.2.1.14" evidence="2"/>
<feature type="compositionally biased region" description="Polar residues" evidence="7">
    <location>
        <begin position="1058"/>
        <end position="1082"/>
    </location>
</feature>
<dbReference type="Gene3D" id="3.10.50.10">
    <property type="match status" value="1"/>
</dbReference>
<keyword evidence="12" id="KW-1185">Reference proteome</keyword>
<feature type="compositionally biased region" description="Polar residues" evidence="7">
    <location>
        <begin position="627"/>
        <end position="640"/>
    </location>
</feature>
<feature type="domain" description="GH18" evidence="10">
    <location>
        <begin position="226"/>
        <end position="574"/>
    </location>
</feature>
<dbReference type="PROSITE" id="PS51782">
    <property type="entry name" value="LYSM"/>
    <property type="match status" value="2"/>
</dbReference>
<feature type="region of interest" description="Disordered" evidence="7">
    <location>
        <begin position="873"/>
        <end position="1009"/>
    </location>
</feature>
<feature type="region of interest" description="Disordered" evidence="7">
    <location>
        <begin position="1505"/>
        <end position="1534"/>
    </location>
</feature>
<organism evidence="11 12">
    <name type="scientific">Fusarium poae</name>
    <dbReference type="NCBI Taxonomy" id="36050"/>
    <lineage>
        <taxon>Eukaryota</taxon>
        <taxon>Fungi</taxon>
        <taxon>Dikarya</taxon>
        <taxon>Ascomycota</taxon>
        <taxon>Pezizomycotina</taxon>
        <taxon>Sordariomycetes</taxon>
        <taxon>Hypocreomycetidae</taxon>
        <taxon>Hypocreales</taxon>
        <taxon>Nectriaceae</taxon>
        <taxon>Fusarium</taxon>
    </lineage>
</organism>
<dbReference type="GO" id="GO:0008061">
    <property type="term" value="F:chitin binding"/>
    <property type="evidence" value="ECO:0007669"/>
    <property type="project" value="UniProtKB-KW"/>
</dbReference>
<evidence type="ECO:0000313" key="12">
    <source>
        <dbReference type="Proteomes" id="UP000091967"/>
    </source>
</evidence>
<evidence type="ECO:0000256" key="4">
    <source>
        <dbReference type="ARBA" id="ARBA00023026"/>
    </source>
</evidence>
<dbReference type="InterPro" id="IPR029070">
    <property type="entry name" value="Chitinase_insertion_sf"/>
</dbReference>
<evidence type="ECO:0000256" key="6">
    <source>
        <dbReference type="ARBA" id="ARBA00044955"/>
    </source>
</evidence>
<dbReference type="STRING" id="36050.A0A1B8AHS0"/>
<dbReference type="SMART" id="SM00257">
    <property type="entry name" value="LysM"/>
    <property type="match status" value="2"/>
</dbReference>
<evidence type="ECO:0000256" key="2">
    <source>
        <dbReference type="ARBA" id="ARBA00012729"/>
    </source>
</evidence>
<feature type="compositionally biased region" description="Low complexity" evidence="7">
    <location>
        <begin position="1452"/>
        <end position="1461"/>
    </location>
</feature>
<comment type="similarity">
    <text evidence="1">Belongs to the glycosyl hydrolase 18 family. Chitinase class V subfamily.</text>
</comment>
<feature type="compositionally biased region" description="Polar residues" evidence="7">
    <location>
        <begin position="1522"/>
        <end position="1533"/>
    </location>
</feature>
<feature type="region of interest" description="Disordered" evidence="7">
    <location>
        <begin position="1646"/>
        <end position="1667"/>
    </location>
</feature>
<dbReference type="InterPro" id="IPR011583">
    <property type="entry name" value="Chitinase_II/V-like_cat"/>
</dbReference>
<feature type="compositionally biased region" description="Basic and acidic residues" evidence="7">
    <location>
        <begin position="1656"/>
        <end position="1667"/>
    </location>
</feature>
<dbReference type="GO" id="GO:0008843">
    <property type="term" value="F:endochitinase activity"/>
    <property type="evidence" value="ECO:0007669"/>
    <property type="project" value="UniProtKB-EC"/>
</dbReference>
<dbReference type="Proteomes" id="UP000091967">
    <property type="component" value="Unassembled WGS sequence"/>
</dbReference>